<proteinExistence type="predicted"/>
<comment type="caution">
    <text evidence="1">The sequence shown here is derived from an EMBL/GenBank/DDBJ whole genome shotgun (WGS) entry which is preliminary data.</text>
</comment>
<keyword evidence="2" id="KW-1185">Reference proteome</keyword>
<accession>A0ACB7IX22</accession>
<organism evidence="1 2">
    <name type="scientific">Pleurotus cornucopiae</name>
    <name type="common">Cornucopia mushroom</name>
    <dbReference type="NCBI Taxonomy" id="5321"/>
    <lineage>
        <taxon>Eukaryota</taxon>
        <taxon>Fungi</taxon>
        <taxon>Dikarya</taxon>
        <taxon>Basidiomycota</taxon>
        <taxon>Agaricomycotina</taxon>
        <taxon>Agaricomycetes</taxon>
        <taxon>Agaricomycetidae</taxon>
        <taxon>Agaricales</taxon>
        <taxon>Pleurotineae</taxon>
        <taxon>Pleurotaceae</taxon>
        <taxon>Pleurotus</taxon>
    </lineage>
</organism>
<name>A0ACB7IX22_PLECO</name>
<sequence>MEFLTAVSVPQVLKVAYDALLFSWNQYEKVEGNQTQCHLLIQRCQDLFFEVNNQLSDLGLGKMARKRGLAPYLQNLEETCITVKTTIGRLADKGFAWRLLNQDKIKEELAAAETAISDALTIFNFGTHLSAQNLQVEIASAQKADQEELVARLDSLAYNDGKILAALQDDARRQRQGLEELIVAFTRHIEKITQTSPAVPNDPAEAFLLIASSALQRLSGQTASGIPHWAVTSLEVRFDPDDQESCIGQGAFGNIYKGQWNGQVVAVEEMHGDDAQMLTAVSLKYLRNEITAWSQIAHPHLLPFYGACLESGRPFVVTRFCGNGNILEFLRCKPDANRTVFLHEISLGMTYLHNQGVIHANLKAASVLVGDDQKAVITDFGLSRLQYQIASVPGTKTVWTPHWMAPELLGGGLPDKPADVYCFAFLAWELYTGLAPFGYLHNTALAHRVLNKKELPHRPECMDDATWDMVEKCWTHEASQRPAFATIQRRLRKFLLKGRTTTAPIDTSSVSTPCCRLSASSEGPENPPSAPLEYLSTTTSTEHLLRVETAYSKLPADHEILSEESHKELHNDTLGEVNHRISRPTKQEDPAKSTREPRWFPPANSCMPPLALSGVPSAFIKSVKTFAKTRMQPWGTTSPKALITPVYGAKSLIDGSYSIEHGNEGATSSALSITSGTVLRARAIYPYIAPFNYPNDLSFTKGEILDILDIPDRTGKWWQGRKADGNVGMVPSDCLSIIPFA</sequence>
<reference evidence="1 2" key="1">
    <citation type="journal article" date="2021" name="Appl. Environ. Microbiol.">
        <title>Genetic linkage and physical mapping for an oyster mushroom Pleurotus cornucopiae and QTL analysis for the trait cap color.</title>
        <authorList>
            <person name="Zhang Y."/>
            <person name="Gao W."/>
            <person name="Sonnenberg A."/>
            <person name="Chen Q."/>
            <person name="Zhang J."/>
            <person name="Huang C."/>
        </authorList>
    </citation>
    <scope>NUCLEOTIDE SEQUENCE [LARGE SCALE GENOMIC DNA]</scope>
    <source>
        <strain evidence="1">CCMSSC00406</strain>
    </source>
</reference>
<protein>
    <submittedName>
        <fullName evidence="1">Uncharacterized protein</fullName>
    </submittedName>
</protein>
<dbReference type="EMBL" id="WQMT02000005">
    <property type="protein sequence ID" value="KAG9222416.1"/>
    <property type="molecule type" value="Genomic_DNA"/>
</dbReference>
<evidence type="ECO:0000313" key="1">
    <source>
        <dbReference type="EMBL" id="KAG9222416.1"/>
    </source>
</evidence>
<evidence type="ECO:0000313" key="2">
    <source>
        <dbReference type="Proteomes" id="UP000824881"/>
    </source>
</evidence>
<dbReference type="Proteomes" id="UP000824881">
    <property type="component" value="Unassembled WGS sequence"/>
</dbReference>
<gene>
    <name evidence="1" type="ORF">CCMSSC00406_0002751</name>
</gene>